<sequence length="187" mass="22072">VQRYYFIKNNINKHWLEEILQMTFKNENKIRTVYLAITDTIQFSFGKALLAFYRMQESRLPKISGTVVASETESMRYLDWHSTILKAYYLSVLTSEFTSSLTRICYYVQFKSRLNIFNYLITYKNFGFQQFLTQLQLSQNRCVQQTNILIAFTKPIGTQTWMPYQKSRSSVWFAGGFGPPAMVKHIL</sequence>
<dbReference type="WBParaSite" id="maker-E.canG7_contigs_2204-snap-gene-0.1-mRNA-1">
    <property type="protein sequence ID" value="maker-E.canG7_contigs_2204-snap-gene-0.1-mRNA-1"/>
    <property type="gene ID" value="EcG7_10861"/>
</dbReference>
<evidence type="ECO:0000313" key="1">
    <source>
        <dbReference type="Proteomes" id="UP000887562"/>
    </source>
</evidence>
<dbReference type="AlphaFoldDB" id="A0A915EWF7"/>
<proteinExistence type="predicted"/>
<protein>
    <submittedName>
        <fullName evidence="2">Uncharacterized protein</fullName>
    </submittedName>
</protein>
<evidence type="ECO:0000313" key="2">
    <source>
        <dbReference type="WBParaSite" id="maker-E.canG7_contigs_2204-snap-gene-0.1-mRNA-1"/>
    </source>
</evidence>
<organism evidence="1 2">
    <name type="scientific">Echinococcus canadensis</name>
    <dbReference type="NCBI Taxonomy" id="519352"/>
    <lineage>
        <taxon>Eukaryota</taxon>
        <taxon>Metazoa</taxon>
        <taxon>Spiralia</taxon>
        <taxon>Lophotrochozoa</taxon>
        <taxon>Platyhelminthes</taxon>
        <taxon>Cestoda</taxon>
        <taxon>Eucestoda</taxon>
        <taxon>Cyclophyllidea</taxon>
        <taxon>Taeniidae</taxon>
        <taxon>Echinococcus</taxon>
        <taxon>Echinococcus canadensis group</taxon>
    </lineage>
</organism>
<reference evidence="2" key="1">
    <citation type="submission" date="2022-11" db="UniProtKB">
        <authorList>
            <consortium name="WormBaseParasite"/>
        </authorList>
    </citation>
    <scope>IDENTIFICATION</scope>
</reference>
<name>A0A915EWF7_9CEST</name>
<dbReference type="Proteomes" id="UP000887562">
    <property type="component" value="Unplaced"/>
</dbReference>
<keyword evidence="1" id="KW-1185">Reference proteome</keyword>
<accession>A0A915EWF7</accession>